<keyword evidence="3" id="KW-1185">Reference proteome</keyword>
<evidence type="ECO:0000256" key="1">
    <source>
        <dbReference type="SAM" id="Coils"/>
    </source>
</evidence>
<gene>
    <name evidence="2" type="ORF">NW766_006842</name>
</gene>
<evidence type="ECO:0008006" key="4">
    <source>
        <dbReference type="Google" id="ProtNLM"/>
    </source>
</evidence>
<evidence type="ECO:0000313" key="2">
    <source>
        <dbReference type="EMBL" id="KAJ4013022.1"/>
    </source>
</evidence>
<dbReference type="Proteomes" id="UP001152130">
    <property type="component" value="Unassembled WGS sequence"/>
</dbReference>
<feature type="coiled-coil region" evidence="1">
    <location>
        <begin position="280"/>
        <end position="307"/>
    </location>
</feature>
<name>A0A9W8U9R1_9HYPO</name>
<proteinExistence type="predicted"/>
<dbReference type="EMBL" id="JAPDHF010000009">
    <property type="protein sequence ID" value="KAJ4013022.1"/>
    <property type="molecule type" value="Genomic_DNA"/>
</dbReference>
<dbReference type="AlphaFoldDB" id="A0A9W8U9R1"/>
<evidence type="ECO:0000313" key="3">
    <source>
        <dbReference type="Proteomes" id="UP001152130"/>
    </source>
</evidence>
<protein>
    <recommendedName>
        <fullName evidence="4">Fungal N-terminal domain-containing protein</fullName>
    </recommendedName>
</protein>
<reference evidence="2" key="1">
    <citation type="submission" date="2022-10" db="EMBL/GenBank/DDBJ databases">
        <title>Fusarium specimens isolated from Avocado Roots.</title>
        <authorList>
            <person name="Stajich J."/>
            <person name="Roper C."/>
            <person name="Heimlech-Rivalta G."/>
        </authorList>
    </citation>
    <scope>NUCLEOTIDE SEQUENCE</scope>
    <source>
        <strain evidence="2">CF00143</strain>
    </source>
</reference>
<organism evidence="2 3">
    <name type="scientific">Fusarium irregulare</name>
    <dbReference type="NCBI Taxonomy" id="2494466"/>
    <lineage>
        <taxon>Eukaryota</taxon>
        <taxon>Fungi</taxon>
        <taxon>Dikarya</taxon>
        <taxon>Ascomycota</taxon>
        <taxon>Pezizomycotina</taxon>
        <taxon>Sordariomycetes</taxon>
        <taxon>Hypocreomycetidae</taxon>
        <taxon>Hypocreales</taxon>
        <taxon>Nectriaceae</taxon>
        <taxon>Fusarium</taxon>
        <taxon>Fusarium incarnatum-equiseti species complex</taxon>
    </lineage>
</organism>
<keyword evidence="1" id="KW-0175">Coiled coil</keyword>
<comment type="caution">
    <text evidence="2">The sequence shown here is derived from an EMBL/GenBank/DDBJ whole genome shotgun (WGS) entry which is preliminary data.</text>
</comment>
<accession>A0A9W8U9R1</accession>
<sequence>MEAVGAAASLTQFALLALKCVKEAHEALSSFQDGPDILKLLSDDFLRVQDILERLHQSPSTSADSALDAHIQQSIQALCSRAVSLVSLQATPGDNGGKRFWKQLKSVVSESDVKRIRDELGQLVIILNLRLSGLSWNIVSEVKENTRHVQQHIQTLDITLQSQDQLQRANLQAFEKNLLTTYKDNHSNVQDQLSSIEQKLESKASISTKEYAHLFSLFSELKDIVISRNTTPREASDDGEINRGDIANTPQNQDVLASIGRLCLMIDKKREAVNVYAENDEFAESAIEELQDLLTAIRREKQHEVEKEMLDDLRRFGRSFGQYEVSINSRSKYLIISHQSFCIRVSDFAN</sequence>